<evidence type="ECO:0000313" key="2">
    <source>
        <dbReference type="EMBL" id="KAK5694181.1"/>
    </source>
</evidence>
<feature type="region of interest" description="Disordered" evidence="1">
    <location>
        <begin position="1"/>
        <end position="34"/>
    </location>
</feature>
<feature type="region of interest" description="Disordered" evidence="1">
    <location>
        <begin position="262"/>
        <end position="322"/>
    </location>
</feature>
<evidence type="ECO:0000313" key="3">
    <source>
        <dbReference type="Proteomes" id="UP001310594"/>
    </source>
</evidence>
<feature type="compositionally biased region" description="Polar residues" evidence="1">
    <location>
        <begin position="300"/>
        <end position="320"/>
    </location>
</feature>
<sequence>MPPDMAFSLDGSPESDDHYAPQTDKPKRKSAAGRELVRWDPDKDQLVLLCLDYVSGMLGVAIPWDQVAQMFGGLLGKTQTITGEALKQHLSKLYKYRVDFDLVVPPKLERTQRRKAVVPGVSSVNSTPAPTRPRAKKAAVKKEVKIETLSKPAGSGLLHLPAAKGKKAKAQPVTPKTPVNARGGGRKKRNDDVANSIELKEEESDSDFAEAPPVKKKGAGAHGNKRGRKAKSNAFVHDDDLESIITPSKKPKNDSYLRSLPAKNYSEQPQSDSEADAPRSGPKQDSGIYNQSLPFRSDTNHSYQNYSQPPTPAYTYNHSGDATPFTPSPTSYAYGYGDGSVPGFRYTEQPAPQMQSYNGYEYGTPAATPRTHGGMFTLGNGFGGANTHHVSQSHLNGTGDHHSHSMVQKIENDTELSNIDGFNINGNSSFSNMDGTISSASYAPGETGLTPDMAQTGFSPSAPVHTASFDSGFGGLEDMAGHNGHELDYDLIGPHDYDYAI</sequence>
<dbReference type="EMBL" id="JAVRQU010000016">
    <property type="protein sequence ID" value="KAK5694181.1"/>
    <property type="molecule type" value="Genomic_DNA"/>
</dbReference>
<evidence type="ECO:0000256" key="1">
    <source>
        <dbReference type="SAM" id="MobiDB-lite"/>
    </source>
</evidence>
<reference evidence="2" key="1">
    <citation type="submission" date="2023-08" db="EMBL/GenBank/DDBJ databases">
        <title>Black Yeasts Isolated from many extreme environments.</title>
        <authorList>
            <person name="Coleine C."/>
            <person name="Stajich J.E."/>
            <person name="Selbmann L."/>
        </authorList>
    </citation>
    <scope>NUCLEOTIDE SEQUENCE</scope>
    <source>
        <strain evidence="2">CCFEE 5810</strain>
    </source>
</reference>
<name>A0AAN7ZX58_9PEZI</name>
<organism evidence="2 3">
    <name type="scientific">Elasticomyces elasticus</name>
    <dbReference type="NCBI Taxonomy" id="574655"/>
    <lineage>
        <taxon>Eukaryota</taxon>
        <taxon>Fungi</taxon>
        <taxon>Dikarya</taxon>
        <taxon>Ascomycota</taxon>
        <taxon>Pezizomycotina</taxon>
        <taxon>Dothideomycetes</taxon>
        <taxon>Dothideomycetidae</taxon>
        <taxon>Mycosphaerellales</taxon>
        <taxon>Teratosphaeriaceae</taxon>
        <taxon>Elasticomyces</taxon>
    </lineage>
</organism>
<feature type="compositionally biased region" description="Basic residues" evidence="1">
    <location>
        <begin position="214"/>
        <end position="231"/>
    </location>
</feature>
<dbReference type="Proteomes" id="UP001310594">
    <property type="component" value="Unassembled WGS sequence"/>
</dbReference>
<feature type="region of interest" description="Disordered" evidence="1">
    <location>
        <begin position="155"/>
        <end position="234"/>
    </location>
</feature>
<protein>
    <submittedName>
        <fullName evidence="2">Uncharacterized protein</fullName>
    </submittedName>
</protein>
<comment type="caution">
    <text evidence="2">The sequence shown here is derived from an EMBL/GenBank/DDBJ whole genome shotgun (WGS) entry which is preliminary data.</text>
</comment>
<accession>A0AAN7ZX58</accession>
<proteinExistence type="predicted"/>
<dbReference type="AlphaFoldDB" id="A0AAN7ZX58"/>
<gene>
    <name evidence="2" type="ORF">LTR97_009802</name>
</gene>